<sequence length="290" mass="32351">MSGPLPGFLVIGAMKAGTTSLHHYLAAHPGLHLPTTKELNFFRDDRHFGRGVDWYRRQFAGAAPGQVAGEVSPDYAKHPHWHGVPERAAAVVPGARLVYLVRDPVARMRSMYVHQVAAGVERRPADVALLEEPHYLETSSYALQAERWLERFAPEQLLVCTSEELREDRDAVLARVHRFVGVEPLPAAAPEGTQWYRSEDRRQRRGLLKVAASFPALHGAFARVPAPLREAVRRAGSRELPAGTGALSPATERALRDRLAPDLERFRALAPDAVRRWERAARDREERPAG</sequence>
<feature type="domain" description="Sulfotransferase" evidence="3">
    <location>
        <begin position="8"/>
        <end position="183"/>
    </location>
</feature>
<evidence type="ECO:0000313" key="4">
    <source>
        <dbReference type="EMBL" id="RJK97876.1"/>
    </source>
</evidence>
<dbReference type="EMBL" id="QZEZ01000001">
    <property type="protein sequence ID" value="RJK97876.1"/>
    <property type="molecule type" value="Genomic_DNA"/>
</dbReference>
<dbReference type="GO" id="GO:0008146">
    <property type="term" value="F:sulfotransferase activity"/>
    <property type="evidence" value="ECO:0007669"/>
    <property type="project" value="InterPro"/>
</dbReference>
<keyword evidence="5" id="KW-1185">Reference proteome</keyword>
<dbReference type="Gene3D" id="3.40.50.300">
    <property type="entry name" value="P-loop containing nucleotide triphosphate hydrolases"/>
    <property type="match status" value="1"/>
</dbReference>
<name>A0A3A3Z9V9_9ACTN</name>
<keyword evidence="2" id="KW-0325">Glycoprotein</keyword>
<dbReference type="PANTHER" id="PTHR10605:SF56">
    <property type="entry name" value="BIFUNCTIONAL HEPARAN SULFATE N-DEACETYLASE_N-SULFOTRANSFERASE"/>
    <property type="match status" value="1"/>
</dbReference>
<dbReference type="OrthoDB" id="4508169at2"/>
<dbReference type="InterPro" id="IPR037359">
    <property type="entry name" value="NST/OST"/>
</dbReference>
<dbReference type="SUPFAM" id="SSF52540">
    <property type="entry name" value="P-loop containing nucleoside triphosphate hydrolases"/>
    <property type="match status" value="1"/>
</dbReference>
<dbReference type="PANTHER" id="PTHR10605">
    <property type="entry name" value="HEPARAN SULFATE SULFOTRANSFERASE"/>
    <property type="match status" value="1"/>
</dbReference>
<dbReference type="AlphaFoldDB" id="A0A3A3Z9V9"/>
<evidence type="ECO:0000256" key="1">
    <source>
        <dbReference type="ARBA" id="ARBA00022679"/>
    </source>
</evidence>
<evidence type="ECO:0000313" key="5">
    <source>
        <dbReference type="Proteomes" id="UP000265614"/>
    </source>
</evidence>
<keyword evidence="1" id="KW-0808">Transferase</keyword>
<comment type="caution">
    <text evidence="4">The sequence shown here is derived from an EMBL/GenBank/DDBJ whole genome shotgun (WGS) entry which is preliminary data.</text>
</comment>
<dbReference type="RefSeq" id="WP_119948802.1">
    <property type="nucleotide sequence ID" value="NZ_QZEZ01000001.1"/>
</dbReference>
<dbReference type="Pfam" id="PF00685">
    <property type="entry name" value="Sulfotransfer_1"/>
    <property type="match status" value="1"/>
</dbReference>
<dbReference type="InterPro" id="IPR027417">
    <property type="entry name" value="P-loop_NTPase"/>
</dbReference>
<accession>A0A3A3Z9V9</accession>
<evidence type="ECO:0000256" key="2">
    <source>
        <dbReference type="ARBA" id="ARBA00023180"/>
    </source>
</evidence>
<proteinExistence type="predicted"/>
<reference evidence="4 5" key="1">
    <citation type="submission" date="2018-09" db="EMBL/GenBank/DDBJ databases">
        <title>YIM 75000 draft genome.</title>
        <authorList>
            <person name="Tang S."/>
            <person name="Feng Y."/>
        </authorList>
    </citation>
    <scope>NUCLEOTIDE SEQUENCE [LARGE SCALE GENOMIC DNA]</scope>
    <source>
        <strain evidence="4 5">YIM 75000</strain>
    </source>
</reference>
<dbReference type="InterPro" id="IPR000863">
    <property type="entry name" value="Sulfotransferase_dom"/>
</dbReference>
<gene>
    <name evidence="4" type="ORF">D5H78_02585</name>
</gene>
<dbReference type="Proteomes" id="UP000265614">
    <property type="component" value="Unassembled WGS sequence"/>
</dbReference>
<organism evidence="4 5">
    <name type="scientific">Vallicoccus soli</name>
    <dbReference type="NCBI Taxonomy" id="2339232"/>
    <lineage>
        <taxon>Bacteria</taxon>
        <taxon>Bacillati</taxon>
        <taxon>Actinomycetota</taxon>
        <taxon>Actinomycetes</taxon>
        <taxon>Motilibacterales</taxon>
        <taxon>Vallicoccaceae</taxon>
        <taxon>Vallicoccus</taxon>
    </lineage>
</organism>
<protein>
    <recommendedName>
        <fullName evidence="3">Sulfotransferase domain-containing protein</fullName>
    </recommendedName>
</protein>
<evidence type="ECO:0000259" key="3">
    <source>
        <dbReference type="Pfam" id="PF00685"/>
    </source>
</evidence>